<dbReference type="InterPro" id="IPR036890">
    <property type="entry name" value="HATPase_C_sf"/>
</dbReference>
<comment type="caution">
    <text evidence="17">The sequence shown here is derived from an EMBL/GenBank/DDBJ whole genome shotgun (WGS) entry which is preliminary data.</text>
</comment>
<evidence type="ECO:0000256" key="8">
    <source>
        <dbReference type="ARBA" id="ARBA00022741"/>
    </source>
</evidence>
<organism evidence="17 18">
    <name type="scientific">Paenibacillus flagellatus</name>
    <dbReference type="NCBI Taxonomy" id="2211139"/>
    <lineage>
        <taxon>Bacteria</taxon>
        <taxon>Bacillati</taxon>
        <taxon>Bacillota</taxon>
        <taxon>Bacilli</taxon>
        <taxon>Bacillales</taxon>
        <taxon>Paenibacillaceae</taxon>
        <taxon>Paenibacillus</taxon>
    </lineage>
</organism>
<evidence type="ECO:0000256" key="7">
    <source>
        <dbReference type="ARBA" id="ARBA00022692"/>
    </source>
</evidence>
<dbReference type="AlphaFoldDB" id="A0A2V5JXK6"/>
<protein>
    <recommendedName>
        <fullName evidence="3">histidine kinase</fullName>
        <ecNumber evidence="3">2.7.13.3</ecNumber>
    </recommendedName>
</protein>
<dbReference type="PANTHER" id="PTHR45436">
    <property type="entry name" value="SENSOR HISTIDINE KINASE YKOH"/>
    <property type="match status" value="1"/>
</dbReference>
<keyword evidence="10" id="KW-0067">ATP-binding</keyword>
<gene>
    <name evidence="17" type="ORF">DLM86_24150</name>
</gene>
<keyword evidence="12" id="KW-0902">Two-component regulatory system</keyword>
<dbReference type="InterPro" id="IPR005467">
    <property type="entry name" value="His_kinase_dom"/>
</dbReference>
<dbReference type="PROSITE" id="PS50885">
    <property type="entry name" value="HAMP"/>
    <property type="match status" value="1"/>
</dbReference>
<keyword evidence="18" id="KW-1185">Reference proteome</keyword>
<keyword evidence="7 14" id="KW-0812">Transmembrane</keyword>
<evidence type="ECO:0000256" key="12">
    <source>
        <dbReference type="ARBA" id="ARBA00023012"/>
    </source>
</evidence>
<keyword evidence="4" id="KW-1003">Cell membrane</keyword>
<evidence type="ECO:0000256" key="3">
    <source>
        <dbReference type="ARBA" id="ARBA00012438"/>
    </source>
</evidence>
<dbReference type="PRINTS" id="PR00344">
    <property type="entry name" value="BCTRLSENSOR"/>
</dbReference>
<dbReference type="InterPro" id="IPR003661">
    <property type="entry name" value="HisK_dim/P_dom"/>
</dbReference>
<evidence type="ECO:0000313" key="17">
    <source>
        <dbReference type="EMBL" id="PYI51518.1"/>
    </source>
</evidence>
<dbReference type="InterPro" id="IPR050428">
    <property type="entry name" value="TCS_sensor_his_kinase"/>
</dbReference>
<dbReference type="Proteomes" id="UP000247476">
    <property type="component" value="Unassembled WGS sequence"/>
</dbReference>
<feature type="transmembrane region" description="Helical" evidence="14">
    <location>
        <begin position="162"/>
        <end position="184"/>
    </location>
</feature>
<evidence type="ECO:0000256" key="11">
    <source>
        <dbReference type="ARBA" id="ARBA00022989"/>
    </source>
</evidence>
<keyword evidence="9" id="KW-0418">Kinase</keyword>
<dbReference type="CDD" id="cd00082">
    <property type="entry name" value="HisKA"/>
    <property type="match status" value="1"/>
</dbReference>
<sequence>MKSRTKLWLVMLIGAASSIVLFFTISMVTGKAWNKGYDLNSLNAVSQGTLTSIERQNAFSGTRLRAILDEAHARHPELRLEWLAADGSTLYDTSGQSHTYDFRQLAERFVHMPNNLWSEDGVVTLVDTAEHGGQSYYLLVSLSSEAMKPGQIYFYLRTYQTLMAFALPFLVAALLPYGISLWFFSSSDRRIRRLNTALNRVGIRSDAVLLEDGSRDEIGQLTRHYNSMVERIRSQAAQIGQFENRRRLLLSNLSHDLRTPLTMILGYAETIRTGGYKDENELQTGAKIILQRSRYMDKLLDQLLDIARHEDHVPELRPARHNLSELLRKIVADYLLVLDGKPFEVAADIPDDDIEVVFDAPLIERALRNLLDNAVRYGGDGQFLGVGLEETADEVRLTVRDRGKGVAVEDRERIFERFYRADGGRKGEGLGIGLSIVKEIAELHRGTVRLLAPAEDGGAETVFELRLPKTPVSLKA</sequence>
<dbReference type="GO" id="GO:0005524">
    <property type="term" value="F:ATP binding"/>
    <property type="evidence" value="ECO:0007669"/>
    <property type="project" value="UniProtKB-KW"/>
</dbReference>
<dbReference type="Gene3D" id="6.10.340.10">
    <property type="match status" value="1"/>
</dbReference>
<evidence type="ECO:0000256" key="13">
    <source>
        <dbReference type="ARBA" id="ARBA00023136"/>
    </source>
</evidence>
<dbReference type="SMART" id="SM00387">
    <property type="entry name" value="HATPase_c"/>
    <property type="match status" value="1"/>
</dbReference>
<proteinExistence type="predicted"/>
<dbReference type="Pfam" id="PF00512">
    <property type="entry name" value="HisKA"/>
    <property type="match status" value="1"/>
</dbReference>
<dbReference type="PANTHER" id="PTHR45436:SF15">
    <property type="entry name" value="SENSOR HISTIDINE KINASE CUSS"/>
    <property type="match status" value="1"/>
</dbReference>
<dbReference type="SUPFAM" id="SSF47384">
    <property type="entry name" value="Homodimeric domain of signal transducing histidine kinase"/>
    <property type="match status" value="1"/>
</dbReference>
<comment type="subcellular location">
    <subcellularLocation>
        <location evidence="2">Cell membrane</location>
        <topology evidence="2">Multi-pass membrane protein</topology>
    </subcellularLocation>
</comment>
<evidence type="ECO:0000259" key="16">
    <source>
        <dbReference type="PROSITE" id="PS50885"/>
    </source>
</evidence>
<dbReference type="RefSeq" id="WP_110842640.1">
    <property type="nucleotide sequence ID" value="NZ_QJVJ01000012.1"/>
</dbReference>
<keyword evidence="8" id="KW-0547">Nucleotide-binding</keyword>
<dbReference type="OrthoDB" id="9792991at2"/>
<evidence type="ECO:0000259" key="15">
    <source>
        <dbReference type="PROSITE" id="PS50109"/>
    </source>
</evidence>
<dbReference type="CDD" id="cd00075">
    <property type="entry name" value="HATPase"/>
    <property type="match status" value="1"/>
</dbReference>
<dbReference type="Gene3D" id="1.10.287.130">
    <property type="match status" value="1"/>
</dbReference>
<evidence type="ECO:0000256" key="4">
    <source>
        <dbReference type="ARBA" id="ARBA00022475"/>
    </source>
</evidence>
<feature type="domain" description="Histidine kinase" evidence="15">
    <location>
        <begin position="252"/>
        <end position="471"/>
    </location>
</feature>
<evidence type="ECO:0000256" key="9">
    <source>
        <dbReference type="ARBA" id="ARBA00022777"/>
    </source>
</evidence>
<accession>A0A2V5JXK6</accession>
<keyword evidence="13 14" id="KW-0472">Membrane</keyword>
<keyword evidence="6" id="KW-0808">Transferase</keyword>
<name>A0A2V5JXK6_9BACL</name>
<dbReference type="InterPro" id="IPR003594">
    <property type="entry name" value="HATPase_dom"/>
</dbReference>
<dbReference type="InterPro" id="IPR004358">
    <property type="entry name" value="Sig_transdc_His_kin-like_C"/>
</dbReference>
<dbReference type="PROSITE" id="PS50109">
    <property type="entry name" value="HIS_KIN"/>
    <property type="match status" value="1"/>
</dbReference>
<dbReference type="InterPro" id="IPR036097">
    <property type="entry name" value="HisK_dim/P_sf"/>
</dbReference>
<dbReference type="EC" id="2.7.13.3" evidence="3"/>
<dbReference type="SMART" id="SM00304">
    <property type="entry name" value="HAMP"/>
    <property type="match status" value="1"/>
</dbReference>
<dbReference type="FunFam" id="1.10.287.130:FF:000001">
    <property type="entry name" value="Two-component sensor histidine kinase"/>
    <property type="match status" value="1"/>
</dbReference>
<dbReference type="GO" id="GO:0005886">
    <property type="term" value="C:plasma membrane"/>
    <property type="evidence" value="ECO:0007669"/>
    <property type="project" value="UniProtKB-SubCell"/>
</dbReference>
<keyword evidence="5" id="KW-0597">Phosphoprotein</keyword>
<dbReference type="Pfam" id="PF02518">
    <property type="entry name" value="HATPase_c"/>
    <property type="match status" value="1"/>
</dbReference>
<evidence type="ECO:0000256" key="5">
    <source>
        <dbReference type="ARBA" id="ARBA00022553"/>
    </source>
</evidence>
<comment type="catalytic activity">
    <reaction evidence="1">
        <text>ATP + protein L-histidine = ADP + protein N-phospho-L-histidine.</text>
        <dbReference type="EC" id="2.7.13.3"/>
    </reaction>
</comment>
<dbReference type="CDD" id="cd06225">
    <property type="entry name" value="HAMP"/>
    <property type="match status" value="1"/>
</dbReference>
<dbReference type="SUPFAM" id="SSF55874">
    <property type="entry name" value="ATPase domain of HSP90 chaperone/DNA topoisomerase II/histidine kinase"/>
    <property type="match status" value="1"/>
</dbReference>
<evidence type="ECO:0000256" key="10">
    <source>
        <dbReference type="ARBA" id="ARBA00022840"/>
    </source>
</evidence>
<keyword evidence="11 14" id="KW-1133">Transmembrane helix</keyword>
<evidence type="ECO:0000313" key="18">
    <source>
        <dbReference type="Proteomes" id="UP000247476"/>
    </source>
</evidence>
<dbReference type="Gene3D" id="3.30.565.10">
    <property type="entry name" value="Histidine kinase-like ATPase, C-terminal domain"/>
    <property type="match status" value="1"/>
</dbReference>
<dbReference type="SMART" id="SM00388">
    <property type="entry name" value="HisKA"/>
    <property type="match status" value="1"/>
</dbReference>
<feature type="domain" description="HAMP" evidence="16">
    <location>
        <begin position="185"/>
        <end position="237"/>
    </location>
</feature>
<evidence type="ECO:0000256" key="6">
    <source>
        <dbReference type="ARBA" id="ARBA00022679"/>
    </source>
</evidence>
<evidence type="ECO:0000256" key="14">
    <source>
        <dbReference type="SAM" id="Phobius"/>
    </source>
</evidence>
<evidence type="ECO:0000256" key="2">
    <source>
        <dbReference type="ARBA" id="ARBA00004651"/>
    </source>
</evidence>
<dbReference type="EMBL" id="QJVJ01000012">
    <property type="protein sequence ID" value="PYI51518.1"/>
    <property type="molecule type" value="Genomic_DNA"/>
</dbReference>
<evidence type="ECO:0000256" key="1">
    <source>
        <dbReference type="ARBA" id="ARBA00000085"/>
    </source>
</evidence>
<dbReference type="Pfam" id="PF00672">
    <property type="entry name" value="HAMP"/>
    <property type="match status" value="1"/>
</dbReference>
<feature type="transmembrane region" description="Helical" evidence="14">
    <location>
        <begin position="7"/>
        <end position="28"/>
    </location>
</feature>
<dbReference type="GO" id="GO:0000155">
    <property type="term" value="F:phosphorelay sensor kinase activity"/>
    <property type="evidence" value="ECO:0007669"/>
    <property type="project" value="InterPro"/>
</dbReference>
<dbReference type="InterPro" id="IPR003660">
    <property type="entry name" value="HAMP_dom"/>
</dbReference>
<reference evidence="17 18" key="1">
    <citation type="submission" date="2018-05" db="EMBL/GenBank/DDBJ databases">
        <title>Paenibacillus flagellatus sp. nov., isolated from selenium mineral soil.</title>
        <authorList>
            <person name="Dai X."/>
        </authorList>
    </citation>
    <scope>NUCLEOTIDE SEQUENCE [LARGE SCALE GENOMIC DNA]</scope>
    <source>
        <strain evidence="17 18">DXL2</strain>
    </source>
</reference>